<keyword evidence="15" id="KW-1185">Reference proteome</keyword>
<dbReference type="Pfam" id="PF02770">
    <property type="entry name" value="Acyl-CoA_dh_M"/>
    <property type="match status" value="1"/>
</dbReference>
<proteinExistence type="inferred from homology"/>
<dbReference type="PANTHER" id="PTHR48083:SF20">
    <property type="entry name" value="LONG-CHAIN SPECIFIC ACYL-COA DEHYDROGENASE, MITOCHONDRIAL"/>
    <property type="match status" value="1"/>
</dbReference>
<organism evidence="14 15">
    <name type="scientific">Tsukamurella soli</name>
    <dbReference type="NCBI Taxonomy" id="644556"/>
    <lineage>
        <taxon>Bacteria</taxon>
        <taxon>Bacillati</taxon>
        <taxon>Actinomycetota</taxon>
        <taxon>Actinomycetes</taxon>
        <taxon>Mycobacteriales</taxon>
        <taxon>Tsukamurellaceae</taxon>
        <taxon>Tsukamurella</taxon>
    </lineage>
</organism>
<evidence type="ECO:0000256" key="7">
    <source>
        <dbReference type="ARBA" id="ARBA00037085"/>
    </source>
</evidence>
<comment type="similarity">
    <text evidence="3 10">Belongs to the acyl-CoA dehydrogenase family.</text>
</comment>
<comment type="function">
    <text evidence="7">Catalyzes the dehydrogenation at the alpha-beta position of ACP-bound acyl chains. This results in the introduction of a double bond in the lipidic chain, which is further transferred to the epsilon-amino group of lysine residue in the mycobactin core by MbtK.</text>
</comment>
<keyword evidence="6 10" id="KW-0560">Oxidoreductase</keyword>
<gene>
    <name evidence="14" type="ORF">GCM10023147_01890</name>
</gene>
<dbReference type="Proteomes" id="UP001500635">
    <property type="component" value="Unassembled WGS sequence"/>
</dbReference>
<dbReference type="Gene3D" id="2.40.110.10">
    <property type="entry name" value="Butyryl-CoA Dehydrogenase, subunit A, domain 2"/>
    <property type="match status" value="1"/>
</dbReference>
<protein>
    <recommendedName>
        <fullName evidence="8">Acyl-[acyl-carrier-protein] dehydrogenase MbtN</fullName>
    </recommendedName>
    <alternativeName>
        <fullName evidence="9">Mycobactin synthase protein N</fullName>
    </alternativeName>
</protein>
<dbReference type="EMBL" id="BAABFR010000002">
    <property type="protein sequence ID" value="GAA4383135.1"/>
    <property type="molecule type" value="Genomic_DNA"/>
</dbReference>
<feature type="domain" description="Acyl-CoA dehydrogenase/oxidase C-terminal" evidence="11">
    <location>
        <begin position="235"/>
        <end position="383"/>
    </location>
</feature>
<dbReference type="InterPro" id="IPR006089">
    <property type="entry name" value="Acyl-CoA_DH_CS"/>
</dbReference>
<evidence type="ECO:0000313" key="15">
    <source>
        <dbReference type="Proteomes" id="UP001500635"/>
    </source>
</evidence>
<dbReference type="Gene3D" id="1.20.140.10">
    <property type="entry name" value="Butyryl-CoA Dehydrogenase, subunit A, domain 3"/>
    <property type="match status" value="1"/>
</dbReference>
<dbReference type="InterPro" id="IPR013786">
    <property type="entry name" value="AcylCoA_DH/ox_N"/>
</dbReference>
<comment type="cofactor">
    <cofactor evidence="1 10">
        <name>FAD</name>
        <dbReference type="ChEBI" id="CHEBI:57692"/>
    </cofactor>
</comment>
<evidence type="ECO:0000256" key="3">
    <source>
        <dbReference type="ARBA" id="ARBA00009347"/>
    </source>
</evidence>
<comment type="caution">
    <text evidence="14">The sequence shown here is derived from an EMBL/GenBank/DDBJ whole genome shotgun (WGS) entry which is preliminary data.</text>
</comment>
<sequence length="383" mass="41520">MNGGYVSSWKDDSVLAVLDTTTRFVESEVTAHREKWEGQKHLDRAVWRKAGDLGLLCCSIPEEYGGGGGTMAHEFAINEAQGAAGDTTWGNMVHSGIVAHYLLAYGTEEQKQQWLPLMATGEVVAAIAMTEPGTGSDLQAVKTKAVADGDELVIDGAKTFISNGYNADLIVVVAKTDPTARSKGISLVLVDVRDAPGFQRGRILDKVGQLGADTSELSFSGVRVPSDCVLGGIPGKGFGQLMTQLARERLLVAVTAVAGMETAIRETVEYTKARKAFGQCLFDFQNSKFVLAEAATHAHIARVFLDSCIERHLGGRLDAATAAMAKWWLTDQQVRLIDECLQLHGGYGYMREYPIARMYQDARIQKIYGGANEIMKDLIARSL</sequence>
<evidence type="ECO:0000256" key="2">
    <source>
        <dbReference type="ARBA" id="ARBA00005102"/>
    </source>
</evidence>
<evidence type="ECO:0000256" key="5">
    <source>
        <dbReference type="ARBA" id="ARBA00022827"/>
    </source>
</evidence>
<evidence type="ECO:0000259" key="13">
    <source>
        <dbReference type="Pfam" id="PF02771"/>
    </source>
</evidence>
<evidence type="ECO:0000256" key="10">
    <source>
        <dbReference type="RuleBase" id="RU362125"/>
    </source>
</evidence>
<evidence type="ECO:0000256" key="8">
    <source>
        <dbReference type="ARBA" id="ARBA00040394"/>
    </source>
</evidence>
<feature type="domain" description="Acyl-CoA dehydrogenase/oxidase N-terminal" evidence="13">
    <location>
        <begin position="16"/>
        <end position="122"/>
    </location>
</feature>
<dbReference type="InterPro" id="IPR006091">
    <property type="entry name" value="Acyl-CoA_Oxase/DH_mid-dom"/>
</dbReference>
<dbReference type="SUPFAM" id="SSF56645">
    <property type="entry name" value="Acyl-CoA dehydrogenase NM domain-like"/>
    <property type="match status" value="1"/>
</dbReference>
<dbReference type="Pfam" id="PF02771">
    <property type="entry name" value="Acyl-CoA_dh_N"/>
    <property type="match status" value="1"/>
</dbReference>
<keyword evidence="5 10" id="KW-0274">FAD</keyword>
<evidence type="ECO:0000256" key="1">
    <source>
        <dbReference type="ARBA" id="ARBA00001974"/>
    </source>
</evidence>
<dbReference type="PANTHER" id="PTHR48083">
    <property type="entry name" value="MEDIUM-CHAIN SPECIFIC ACYL-COA DEHYDROGENASE, MITOCHONDRIAL-RELATED"/>
    <property type="match status" value="1"/>
</dbReference>
<dbReference type="SUPFAM" id="SSF47203">
    <property type="entry name" value="Acyl-CoA dehydrogenase C-terminal domain-like"/>
    <property type="match status" value="1"/>
</dbReference>
<dbReference type="PROSITE" id="PS00073">
    <property type="entry name" value="ACYL_COA_DH_2"/>
    <property type="match status" value="1"/>
</dbReference>
<dbReference type="InterPro" id="IPR036250">
    <property type="entry name" value="AcylCo_DH-like_C"/>
</dbReference>
<feature type="domain" description="Acyl-CoA oxidase/dehydrogenase middle" evidence="12">
    <location>
        <begin position="126"/>
        <end position="222"/>
    </location>
</feature>
<evidence type="ECO:0000259" key="11">
    <source>
        <dbReference type="Pfam" id="PF00441"/>
    </source>
</evidence>
<keyword evidence="4 10" id="KW-0285">Flavoprotein</keyword>
<evidence type="ECO:0000313" key="14">
    <source>
        <dbReference type="EMBL" id="GAA4383135.1"/>
    </source>
</evidence>
<evidence type="ECO:0000259" key="12">
    <source>
        <dbReference type="Pfam" id="PF02770"/>
    </source>
</evidence>
<dbReference type="InterPro" id="IPR046373">
    <property type="entry name" value="Acyl-CoA_Oxase/DH_mid-dom_sf"/>
</dbReference>
<name>A0ABP8J184_9ACTN</name>
<evidence type="ECO:0000256" key="9">
    <source>
        <dbReference type="ARBA" id="ARBA00042660"/>
    </source>
</evidence>
<dbReference type="InterPro" id="IPR050741">
    <property type="entry name" value="Acyl-CoA_dehydrogenase"/>
</dbReference>
<dbReference type="InterPro" id="IPR037069">
    <property type="entry name" value="AcylCoA_DH/ox_N_sf"/>
</dbReference>
<comment type="pathway">
    <text evidence="2">Siderophore biosynthesis; mycobactin biosynthesis.</text>
</comment>
<evidence type="ECO:0000256" key="6">
    <source>
        <dbReference type="ARBA" id="ARBA00023002"/>
    </source>
</evidence>
<dbReference type="Pfam" id="PF00441">
    <property type="entry name" value="Acyl-CoA_dh_1"/>
    <property type="match status" value="1"/>
</dbReference>
<dbReference type="InterPro" id="IPR009100">
    <property type="entry name" value="AcylCoA_DH/oxidase_NM_dom_sf"/>
</dbReference>
<accession>A0ABP8J184</accession>
<reference evidence="15" key="1">
    <citation type="journal article" date="2019" name="Int. J. Syst. Evol. Microbiol.">
        <title>The Global Catalogue of Microorganisms (GCM) 10K type strain sequencing project: providing services to taxonomists for standard genome sequencing and annotation.</title>
        <authorList>
            <consortium name="The Broad Institute Genomics Platform"/>
            <consortium name="The Broad Institute Genome Sequencing Center for Infectious Disease"/>
            <person name="Wu L."/>
            <person name="Ma J."/>
        </authorList>
    </citation>
    <scope>NUCLEOTIDE SEQUENCE [LARGE SCALE GENOMIC DNA]</scope>
    <source>
        <strain evidence="15">JCM 17688</strain>
    </source>
</reference>
<dbReference type="Gene3D" id="1.10.540.10">
    <property type="entry name" value="Acyl-CoA dehydrogenase/oxidase, N-terminal domain"/>
    <property type="match status" value="1"/>
</dbReference>
<dbReference type="InterPro" id="IPR009075">
    <property type="entry name" value="AcylCo_DH/oxidase_C"/>
</dbReference>
<evidence type="ECO:0000256" key="4">
    <source>
        <dbReference type="ARBA" id="ARBA00022630"/>
    </source>
</evidence>